<keyword evidence="4" id="KW-0808">Transferase</keyword>
<dbReference type="KEGG" id="ctes:O987_10200"/>
<evidence type="ECO:0000256" key="6">
    <source>
        <dbReference type="ARBA" id="ARBA00022777"/>
    </source>
</evidence>
<evidence type="ECO:0000256" key="4">
    <source>
        <dbReference type="ARBA" id="ARBA00022679"/>
    </source>
</evidence>
<name>A0A076PHC0_COMTE</name>
<dbReference type="InterPro" id="IPR003661">
    <property type="entry name" value="HisK_dim/P_dom"/>
</dbReference>
<keyword evidence="3" id="KW-0597">Phosphoprotein</keyword>
<keyword evidence="7 8" id="KW-1133">Transmembrane helix</keyword>
<dbReference type="Gene3D" id="3.30.565.10">
    <property type="entry name" value="Histidine kinase-like ATPase, C-terminal domain"/>
    <property type="match status" value="1"/>
</dbReference>
<evidence type="ECO:0000259" key="9">
    <source>
        <dbReference type="PROSITE" id="PS50109"/>
    </source>
</evidence>
<evidence type="ECO:0000256" key="3">
    <source>
        <dbReference type="ARBA" id="ARBA00022553"/>
    </source>
</evidence>
<feature type="transmembrane region" description="Helical" evidence="8">
    <location>
        <begin position="172"/>
        <end position="195"/>
    </location>
</feature>
<dbReference type="AlphaFoldDB" id="A0A076PHC0"/>
<dbReference type="InterPro" id="IPR036097">
    <property type="entry name" value="HisK_dim/P_sf"/>
</dbReference>
<evidence type="ECO:0000313" key="10">
    <source>
        <dbReference type="EMBL" id="AIJ46164.1"/>
    </source>
</evidence>
<keyword evidence="6" id="KW-0418">Kinase</keyword>
<dbReference type="HOGENOM" id="CLU_000445_89_37_4"/>
<sequence>MVRPDSEALSDASQGGSWSLQRRLAASLVICIGGTFAILFPVLDYWIDHEIYRRMDTTLMQRSAAVGRVLQELDARKLESLMPEYEPGGHTEFFTVFDSQTHRALLRSPSSAGAELSLGPVEQGTPRYYDVTLPDGHAGRALATRVSVTGERSQLLVVATERRDWDQTERRIHFALLGGIVLATLLATGLALLMVRHIVVMLERVGEQLADLRSDRPIARIGADFPRELRPFAEAFNQGLHHLYVAIVRERRFSRDVAHELRTPLAEIRISAESALIDADPARIQRALNAMIQASSRMQRSVDTLLLLARLESGQHTMALDPLDLTALLRELLAGLNVQQMAPKSPIRVTLPESAWVQSDQGVIERIVSNLLRNAIEYAPEGDDIQCGLEREASGWMLTIVNTAPNLLASDLDQFGLRFWRKDSEGGTAHHAGLGLALALALAHAIDLPLAFSLDNGRLSARLGPWPALL</sequence>
<dbReference type="InterPro" id="IPR050428">
    <property type="entry name" value="TCS_sensor_his_kinase"/>
</dbReference>
<dbReference type="Pfam" id="PF00512">
    <property type="entry name" value="HisKA"/>
    <property type="match status" value="1"/>
</dbReference>
<dbReference type="SMART" id="SM00387">
    <property type="entry name" value="HATPase_c"/>
    <property type="match status" value="1"/>
</dbReference>
<dbReference type="GO" id="GO:0000155">
    <property type="term" value="F:phosphorelay sensor kinase activity"/>
    <property type="evidence" value="ECO:0007669"/>
    <property type="project" value="InterPro"/>
</dbReference>
<keyword evidence="5 8" id="KW-0812">Transmembrane</keyword>
<dbReference type="SUPFAM" id="SSF55874">
    <property type="entry name" value="ATPase domain of HSP90 chaperone/DNA topoisomerase II/histidine kinase"/>
    <property type="match status" value="1"/>
</dbReference>
<dbReference type="CDD" id="cd00082">
    <property type="entry name" value="HisKA"/>
    <property type="match status" value="1"/>
</dbReference>
<protein>
    <recommendedName>
        <fullName evidence="2">histidine kinase</fullName>
        <ecNumber evidence="2">2.7.13.3</ecNumber>
    </recommendedName>
</protein>
<dbReference type="PROSITE" id="PS50109">
    <property type="entry name" value="HIS_KIN"/>
    <property type="match status" value="1"/>
</dbReference>
<proteinExistence type="predicted"/>
<dbReference type="InterPro" id="IPR005467">
    <property type="entry name" value="His_kinase_dom"/>
</dbReference>
<accession>A0A076PHC0</accession>
<dbReference type="PANTHER" id="PTHR45436:SF5">
    <property type="entry name" value="SENSOR HISTIDINE KINASE TRCS"/>
    <property type="match status" value="1"/>
</dbReference>
<dbReference type="Pfam" id="PF02518">
    <property type="entry name" value="HATPase_c"/>
    <property type="match status" value="1"/>
</dbReference>
<dbReference type="Proteomes" id="UP000028782">
    <property type="component" value="Chromosome"/>
</dbReference>
<evidence type="ECO:0000256" key="2">
    <source>
        <dbReference type="ARBA" id="ARBA00012438"/>
    </source>
</evidence>
<comment type="catalytic activity">
    <reaction evidence="1">
        <text>ATP + protein L-histidine = ADP + protein N-phospho-L-histidine.</text>
        <dbReference type="EC" id="2.7.13.3"/>
    </reaction>
</comment>
<evidence type="ECO:0000256" key="8">
    <source>
        <dbReference type="SAM" id="Phobius"/>
    </source>
</evidence>
<organism evidence="10 11">
    <name type="scientific">Comamonas testosteroni TK102</name>
    <dbReference type="NCBI Taxonomy" id="1392005"/>
    <lineage>
        <taxon>Bacteria</taxon>
        <taxon>Pseudomonadati</taxon>
        <taxon>Pseudomonadota</taxon>
        <taxon>Betaproteobacteria</taxon>
        <taxon>Burkholderiales</taxon>
        <taxon>Comamonadaceae</taxon>
        <taxon>Comamonas</taxon>
    </lineage>
</organism>
<gene>
    <name evidence="10" type="ORF">O987_10200</name>
</gene>
<evidence type="ECO:0000256" key="7">
    <source>
        <dbReference type="ARBA" id="ARBA00022989"/>
    </source>
</evidence>
<evidence type="ECO:0000256" key="5">
    <source>
        <dbReference type="ARBA" id="ARBA00022692"/>
    </source>
</evidence>
<dbReference type="PANTHER" id="PTHR45436">
    <property type="entry name" value="SENSOR HISTIDINE KINASE YKOH"/>
    <property type="match status" value="1"/>
</dbReference>
<dbReference type="InterPro" id="IPR036890">
    <property type="entry name" value="HATPase_C_sf"/>
</dbReference>
<dbReference type="InterPro" id="IPR003594">
    <property type="entry name" value="HATPase_dom"/>
</dbReference>
<keyword evidence="8" id="KW-0472">Membrane</keyword>
<dbReference type="EMBL" id="CP006704">
    <property type="protein sequence ID" value="AIJ46164.1"/>
    <property type="molecule type" value="Genomic_DNA"/>
</dbReference>
<feature type="transmembrane region" description="Helical" evidence="8">
    <location>
        <begin position="24"/>
        <end position="47"/>
    </location>
</feature>
<evidence type="ECO:0000313" key="11">
    <source>
        <dbReference type="Proteomes" id="UP000028782"/>
    </source>
</evidence>
<reference evidence="10 11" key="1">
    <citation type="journal article" date="2014" name="Genome Announc.">
        <title>Complete Genome Sequence of Polychlorinated Biphenyl Degrader Comamonas testosteroni TK102 (NBRC 109938).</title>
        <authorList>
            <person name="Fukuda K."/>
            <person name="Hosoyama A."/>
            <person name="Tsuchikane K."/>
            <person name="Ohji S."/>
            <person name="Yamazoe A."/>
            <person name="Fujita N."/>
            <person name="Shintani M."/>
            <person name="Kimbara K."/>
        </authorList>
    </citation>
    <scope>NUCLEOTIDE SEQUENCE [LARGE SCALE GENOMIC DNA]</scope>
    <source>
        <strain evidence="10">TK102</strain>
    </source>
</reference>
<dbReference type="GO" id="GO:0005886">
    <property type="term" value="C:plasma membrane"/>
    <property type="evidence" value="ECO:0007669"/>
    <property type="project" value="TreeGrafter"/>
</dbReference>
<dbReference type="Gene3D" id="1.10.287.130">
    <property type="match status" value="1"/>
</dbReference>
<dbReference type="EC" id="2.7.13.3" evidence="2"/>
<dbReference type="SMART" id="SM00388">
    <property type="entry name" value="HisKA"/>
    <property type="match status" value="1"/>
</dbReference>
<feature type="domain" description="Histidine kinase" evidence="9">
    <location>
        <begin position="256"/>
        <end position="460"/>
    </location>
</feature>
<dbReference type="SUPFAM" id="SSF47384">
    <property type="entry name" value="Homodimeric domain of signal transducing histidine kinase"/>
    <property type="match status" value="1"/>
</dbReference>
<evidence type="ECO:0000256" key="1">
    <source>
        <dbReference type="ARBA" id="ARBA00000085"/>
    </source>
</evidence>